<dbReference type="Proteomes" id="UP000736335">
    <property type="component" value="Unassembled WGS sequence"/>
</dbReference>
<reference evidence="2" key="2">
    <citation type="submission" date="2020-11" db="EMBL/GenBank/DDBJ databases">
        <authorList>
            <consortium name="DOE Joint Genome Institute"/>
            <person name="Kuo A."/>
            <person name="Miyauchi S."/>
            <person name="Kiss E."/>
            <person name="Drula E."/>
            <person name="Kohler A."/>
            <person name="Sanchez-Garcia M."/>
            <person name="Andreopoulos B."/>
            <person name="Barry K.W."/>
            <person name="Bonito G."/>
            <person name="Buee M."/>
            <person name="Carver A."/>
            <person name="Chen C."/>
            <person name="Cichocki N."/>
            <person name="Clum A."/>
            <person name="Culley D."/>
            <person name="Crous P.W."/>
            <person name="Fauchery L."/>
            <person name="Girlanda M."/>
            <person name="Hayes R."/>
            <person name="Keri Z."/>
            <person name="Labutti K."/>
            <person name="Lipzen A."/>
            <person name="Lombard V."/>
            <person name="Magnuson J."/>
            <person name="Maillard F."/>
            <person name="Morin E."/>
            <person name="Murat C."/>
            <person name="Nolan M."/>
            <person name="Ohm R."/>
            <person name="Pangilinan J."/>
            <person name="Pereira M."/>
            <person name="Perotto S."/>
            <person name="Peter M."/>
            <person name="Riley R."/>
            <person name="Sitrit Y."/>
            <person name="Stielow B."/>
            <person name="Szollosi G."/>
            <person name="Zifcakova L."/>
            <person name="Stursova M."/>
            <person name="Spatafora J.W."/>
            <person name="Tedersoo L."/>
            <person name="Vaario L.-M."/>
            <person name="Yamada A."/>
            <person name="Yan M."/>
            <person name="Wang P."/>
            <person name="Xu J."/>
            <person name="Bruns T."/>
            <person name="Baldrian P."/>
            <person name="Vilgalys R."/>
            <person name="Henrissat B."/>
            <person name="Grigoriev I.V."/>
            <person name="Hibbett D."/>
            <person name="Nagy L.G."/>
            <person name="Martin F.M."/>
        </authorList>
    </citation>
    <scope>NUCLEOTIDE SEQUENCE</scope>
    <source>
        <strain evidence="2">UH-Tt-Lm1</strain>
    </source>
</reference>
<keyword evidence="3" id="KW-1185">Reference proteome</keyword>
<dbReference type="OrthoDB" id="10466981at2759"/>
<comment type="caution">
    <text evidence="2">The sequence shown here is derived from an EMBL/GenBank/DDBJ whole genome shotgun (WGS) entry which is preliminary data.</text>
</comment>
<evidence type="ECO:0000313" key="2">
    <source>
        <dbReference type="EMBL" id="KAF9792563.1"/>
    </source>
</evidence>
<feature type="compositionally biased region" description="Pro residues" evidence="1">
    <location>
        <begin position="157"/>
        <end position="194"/>
    </location>
</feature>
<accession>A0A9P6HQS2</accession>
<sequence>MTIALAELPVSALADVCVKGPQTSTRPLLPSEYYPPGTSRTSTVRTGADADRIYNATVGQRNHILQQLEEAERNARDALFALERMEMELARETAAIKSTLSDLSETLPAQEFEKMCDFAFGQSKKDWENVWKHEWVEDGTERSKFITRCSGSSRTPRPNPPPPPQPHSSPLPPSSPPPPSSPNNPQTRFPPRPSPVRTSGAPADEPQPSTHPHSPPTLDGFRTPWGFIDSFGSTSYRPKAPEPVASPPRPHRPRRLKRDDRRLAGTDRNGMPIIVDPSEHIASLRREVKEMIRLQAHMKYPVEAENALLRIVQRTEDYENSFRRDPPVTWSRLYEDKEPHPSDLTNPFARVDHVPPAYPEVDLRDEHEPESDADPHVRDDQP</sequence>
<gene>
    <name evidence="2" type="ORF">BJ322DRAFT_1103054</name>
</gene>
<evidence type="ECO:0000256" key="1">
    <source>
        <dbReference type="SAM" id="MobiDB-lite"/>
    </source>
</evidence>
<feature type="region of interest" description="Disordered" evidence="1">
    <location>
        <begin position="148"/>
        <end position="274"/>
    </location>
</feature>
<feature type="region of interest" description="Disordered" evidence="1">
    <location>
        <begin position="334"/>
        <end position="382"/>
    </location>
</feature>
<organism evidence="2 3">
    <name type="scientific">Thelephora terrestris</name>
    <dbReference type="NCBI Taxonomy" id="56493"/>
    <lineage>
        <taxon>Eukaryota</taxon>
        <taxon>Fungi</taxon>
        <taxon>Dikarya</taxon>
        <taxon>Basidiomycota</taxon>
        <taxon>Agaricomycotina</taxon>
        <taxon>Agaricomycetes</taxon>
        <taxon>Thelephorales</taxon>
        <taxon>Thelephoraceae</taxon>
        <taxon>Thelephora</taxon>
    </lineage>
</organism>
<protein>
    <submittedName>
        <fullName evidence="2">Uncharacterized protein</fullName>
    </submittedName>
</protein>
<evidence type="ECO:0000313" key="3">
    <source>
        <dbReference type="Proteomes" id="UP000736335"/>
    </source>
</evidence>
<dbReference type="AlphaFoldDB" id="A0A9P6HQS2"/>
<reference evidence="2" key="1">
    <citation type="journal article" date="2020" name="Nat. Commun.">
        <title>Large-scale genome sequencing of mycorrhizal fungi provides insights into the early evolution of symbiotic traits.</title>
        <authorList>
            <person name="Miyauchi S."/>
            <person name="Kiss E."/>
            <person name="Kuo A."/>
            <person name="Drula E."/>
            <person name="Kohler A."/>
            <person name="Sanchez-Garcia M."/>
            <person name="Morin E."/>
            <person name="Andreopoulos B."/>
            <person name="Barry K.W."/>
            <person name="Bonito G."/>
            <person name="Buee M."/>
            <person name="Carver A."/>
            <person name="Chen C."/>
            <person name="Cichocki N."/>
            <person name="Clum A."/>
            <person name="Culley D."/>
            <person name="Crous P.W."/>
            <person name="Fauchery L."/>
            <person name="Girlanda M."/>
            <person name="Hayes R.D."/>
            <person name="Keri Z."/>
            <person name="LaButti K."/>
            <person name="Lipzen A."/>
            <person name="Lombard V."/>
            <person name="Magnuson J."/>
            <person name="Maillard F."/>
            <person name="Murat C."/>
            <person name="Nolan M."/>
            <person name="Ohm R.A."/>
            <person name="Pangilinan J."/>
            <person name="Pereira M.F."/>
            <person name="Perotto S."/>
            <person name="Peter M."/>
            <person name="Pfister S."/>
            <person name="Riley R."/>
            <person name="Sitrit Y."/>
            <person name="Stielow J.B."/>
            <person name="Szollosi G."/>
            <person name="Zifcakova L."/>
            <person name="Stursova M."/>
            <person name="Spatafora J.W."/>
            <person name="Tedersoo L."/>
            <person name="Vaario L.M."/>
            <person name="Yamada A."/>
            <person name="Yan M."/>
            <person name="Wang P."/>
            <person name="Xu J."/>
            <person name="Bruns T."/>
            <person name="Baldrian P."/>
            <person name="Vilgalys R."/>
            <person name="Dunand C."/>
            <person name="Henrissat B."/>
            <person name="Grigoriev I.V."/>
            <person name="Hibbett D."/>
            <person name="Nagy L.G."/>
            <person name="Martin F.M."/>
        </authorList>
    </citation>
    <scope>NUCLEOTIDE SEQUENCE</scope>
    <source>
        <strain evidence="2">UH-Tt-Lm1</strain>
    </source>
</reference>
<proteinExistence type="predicted"/>
<feature type="compositionally biased region" description="Basic and acidic residues" evidence="1">
    <location>
        <begin position="373"/>
        <end position="382"/>
    </location>
</feature>
<dbReference type="EMBL" id="WIUZ02000001">
    <property type="protein sequence ID" value="KAF9792563.1"/>
    <property type="molecule type" value="Genomic_DNA"/>
</dbReference>
<name>A0A9P6HQS2_9AGAM</name>